<protein>
    <submittedName>
        <fullName evidence="2">Uncharacterized protein</fullName>
    </submittedName>
</protein>
<dbReference type="Proteomes" id="UP001328733">
    <property type="component" value="Unassembled WGS sequence"/>
</dbReference>
<organism evidence="2 3">
    <name type="scientific">Pannus brasiliensis CCIBt3594</name>
    <dbReference type="NCBI Taxonomy" id="1427578"/>
    <lineage>
        <taxon>Bacteria</taxon>
        <taxon>Bacillati</taxon>
        <taxon>Cyanobacteriota</taxon>
        <taxon>Cyanophyceae</taxon>
        <taxon>Oscillatoriophycideae</taxon>
        <taxon>Chroococcales</taxon>
        <taxon>Microcystaceae</taxon>
        <taxon>Pannus</taxon>
    </lineage>
</organism>
<evidence type="ECO:0000313" key="3">
    <source>
        <dbReference type="Proteomes" id="UP001328733"/>
    </source>
</evidence>
<feature type="compositionally biased region" description="Polar residues" evidence="1">
    <location>
        <begin position="11"/>
        <end position="20"/>
    </location>
</feature>
<keyword evidence="3" id="KW-1185">Reference proteome</keyword>
<name>A0AAW9QQ13_9CHRO</name>
<gene>
    <name evidence="2" type="ORF">V0288_22220</name>
</gene>
<proteinExistence type="predicted"/>
<dbReference type="AlphaFoldDB" id="A0AAW9QQ13"/>
<dbReference type="EMBL" id="JBAFSM010000063">
    <property type="protein sequence ID" value="MEG3439860.1"/>
    <property type="molecule type" value="Genomic_DNA"/>
</dbReference>
<feature type="region of interest" description="Disordered" evidence="1">
    <location>
        <begin position="1"/>
        <end position="21"/>
    </location>
</feature>
<evidence type="ECO:0000313" key="2">
    <source>
        <dbReference type="EMBL" id="MEG3439860.1"/>
    </source>
</evidence>
<sequence>MPKGGLRPNALKSSFNSSGKKVTLRVPESILDEVKFLARLVDEGLIEVQPKEGVNLAELVTGYHKGKYENGYQAGNPKKLIQSASLKINDCLLDSSNTLVA</sequence>
<accession>A0AAW9QQ13</accession>
<dbReference type="RefSeq" id="WP_332867336.1">
    <property type="nucleotide sequence ID" value="NZ_JBAFSM010000063.1"/>
</dbReference>
<comment type="caution">
    <text evidence="2">The sequence shown here is derived from an EMBL/GenBank/DDBJ whole genome shotgun (WGS) entry which is preliminary data.</text>
</comment>
<evidence type="ECO:0000256" key="1">
    <source>
        <dbReference type="SAM" id="MobiDB-lite"/>
    </source>
</evidence>
<reference evidence="2 3" key="1">
    <citation type="submission" date="2024-01" db="EMBL/GenBank/DDBJ databases">
        <title>Genomic insights into the taxonomy and metabolism of the cyanobacterium Pannus brasiliensis CCIBt3594.</title>
        <authorList>
            <person name="Machado M."/>
            <person name="Botero N.B."/>
            <person name="Andreote A.P.D."/>
            <person name="Feitosa A.M.T."/>
            <person name="Popin R."/>
            <person name="Sivonen K."/>
            <person name="Fiore M.F."/>
        </authorList>
    </citation>
    <scope>NUCLEOTIDE SEQUENCE [LARGE SCALE GENOMIC DNA]</scope>
    <source>
        <strain evidence="2 3">CCIBt3594</strain>
    </source>
</reference>